<dbReference type="PROSITE" id="PS00284">
    <property type="entry name" value="SERPIN"/>
    <property type="match status" value="1"/>
</dbReference>
<accession>A0A9X2SIA7</accession>
<dbReference type="Gene3D" id="2.30.39.10">
    <property type="entry name" value="Alpha-1-antitrypsin, domain 1"/>
    <property type="match status" value="1"/>
</dbReference>
<dbReference type="Gene3D" id="3.30.497.10">
    <property type="entry name" value="Antithrombin, subunit I, domain 2"/>
    <property type="match status" value="1"/>
</dbReference>
<dbReference type="CDD" id="cd19590">
    <property type="entry name" value="serpin_thermopin-like"/>
    <property type="match status" value="1"/>
</dbReference>
<dbReference type="InterPro" id="IPR042178">
    <property type="entry name" value="Serpin_sf_1"/>
</dbReference>
<protein>
    <submittedName>
        <fullName evidence="3">Serpin family protein</fullName>
    </submittedName>
</protein>
<dbReference type="SUPFAM" id="SSF56574">
    <property type="entry name" value="Serpins"/>
    <property type="match status" value="1"/>
</dbReference>
<dbReference type="PANTHER" id="PTHR11461:SF211">
    <property type="entry name" value="GH10112P-RELATED"/>
    <property type="match status" value="1"/>
</dbReference>
<evidence type="ECO:0000313" key="3">
    <source>
        <dbReference type="EMBL" id="MCR6483234.1"/>
    </source>
</evidence>
<name>A0A9X2SIA7_9PSEU</name>
<dbReference type="InterPro" id="IPR042185">
    <property type="entry name" value="Serpin_sf_2"/>
</dbReference>
<dbReference type="Proteomes" id="UP001144096">
    <property type="component" value="Unassembled WGS sequence"/>
</dbReference>
<dbReference type="PANTHER" id="PTHR11461">
    <property type="entry name" value="SERINE PROTEASE INHIBITOR, SERPIN"/>
    <property type="match status" value="1"/>
</dbReference>
<gene>
    <name evidence="3" type="ORF">M8542_10445</name>
</gene>
<dbReference type="InterPro" id="IPR036186">
    <property type="entry name" value="Serpin_sf"/>
</dbReference>
<evidence type="ECO:0000313" key="4">
    <source>
        <dbReference type="Proteomes" id="UP001144096"/>
    </source>
</evidence>
<dbReference type="AlphaFoldDB" id="A0A9X2SIA7"/>
<evidence type="ECO:0000256" key="1">
    <source>
        <dbReference type="RuleBase" id="RU000411"/>
    </source>
</evidence>
<proteinExistence type="inferred from homology"/>
<dbReference type="GO" id="GO:0004867">
    <property type="term" value="F:serine-type endopeptidase inhibitor activity"/>
    <property type="evidence" value="ECO:0007669"/>
    <property type="project" value="InterPro"/>
</dbReference>
<dbReference type="InterPro" id="IPR023795">
    <property type="entry name" value="Serpin_CS"/>
</dbReference>
<dbReference type="InterPro" id="IPR023796">
    <property type="entry name" value="Serpin_dom"/>
</dbReference>
<keyword evidence="4" id="KW-1185">Reference proteome</keyword>
<dbReference type="InterPro" id="IPR000215">
    <property type="entry name" value="Serpin_fam"/>
</dbReference>
<sequence>MATDSHLRFALAVHATLGAGGENSCFSPYSVASALTLAARAAGGVTREELVALVGDPAEQTALLRAATELAEEGRGGEQPVLTVANTLWADDRLPLEDSFKAELAEWPGAAVASAPFEKAPEDARALINDDVGRTTRGLIPQLLPPGSIDADIAAVLVNALYLKAAWKLPFREANTSDAPFHAPSGTRDVPTMWLSESVGYAHTGGWQVVQLVAAGGLQAVVLLPDGDLADAEAALDQAKLTSLLGAVRSKRVELSLPKISLDVASPLTRVLQGLGVRTMFTDDADLSGLSPDPRLTVSEVLHQAVLRVDEQGFEGAAATALTMRLTSMMIDDPVALAVDRPFLLLVRHAGAGALHFFARVVEP</sequence>
<organism evidence="3 4">
    <name type="scientific">Amycolatopsis iheyensis</name>
    <dbReference type="NCBI Taxonomy" id="2945988"/>
    <lineage>
        <taxon>Bacteria</taxon>
        <taxon>Bacillati</taxon>
        <taxon>Actinomycetota</taxon>
        <taxon>Actinomycetes</taxon>
        <taxon>Pseudonocardiales</taxon>
        <taxon>Pseudonocardiaceae</taxon>
        <taxon>Amycolatopsis</taxon>
    </lineage>
</organism>
<comment type="similarity">
    <text evidence="1">Belongs to the serpin family.</text>
</comment>
<dbReference type="GO" id="GO:0005615">
    <property type="term" value="C:extracellular space"/>
    <property type="evidence" value="ECO:0007669"/>
    <property type="project" value="InterPro"/>
</dbReference>
<evidence type="ECO:0000259" key="2">
    <source>
        <dbReference type="SMART" id="SM00093"/>
    </source>
</evidence>
<dbReference type="EMBL" id="JAMXQV010000004">
    <property type="protein sequence ID" value="MCR6483234.1"/>
    <property type="molecule type" value="Genomic_DNA"/>
</dbReference>
<reference evidence="3" key="1">
    <citation type="submission" date="2022-06" db="EMBL/GenBank/DDBJ databases">
        <title>Amycolatopsis iheyaensis sp. nov., a new species of the genus Amycolatopsis isolated from soil in Iheya island, Japan.</title>
        <authorList>
            <person name="Ngamcharungchit C."/>
            <person name="Kanto H."/>
            <person name="Take A."/>
            <person name="Intra B."/>
            <person name="Matsumoto A."/>
            <person name="Panbangred W."/>
            <person name="Inahashi Y."/>
        </authorList>
    </citation>
    <scope>NUCLEOTIDE SEQUENCE</scope>
    <source>
        <strain evidence="3">OK19-0408</strain>
    </source>
</reference>
<dbReference type="SMART" id="SM00093">
    <property type="entry name" value="SERPIN"/>
    <property type="match status" value="1"/>
</dbReference>
<dbReference type="RefSeq" id="WP_257919861.1">
    <property type="nucleotide sequence ID" value="NZ_JAMXQV010000004.1"/>
</dbReference>
<comment type="caution">
    <text evidence="3">The sequence shown here is derived from an EMBL/GenBank/DDBJ whole genome shotgun (WGS) entry which is preliminary data.</text>
</comment>
<feature type="domain" description="Serpin" evidence="2">
    <location>
        <begin position="5"/>
        <end position="364"/>
    </location>
</feature>
<dbReference type="Pfam" id="PF00079">
    <property type="entry name" value="Serpin"/>
    <property type="match status" value="1"/>
</dbReference>